<name>A0A8X6I9W4_NEPPI</name>
<dbReference type="Proteomes" id="UP000887013">
    <property type="component" value="Unassembled WGS sequence"/>
</dbReference>
<evidence type="ECO:0000313" key="2">
    <source>
        <dbReference type="Proteomes" id="UP000887013"/>
    </source>
</evidence>
<proteinExistence type="predicted"/>
<accession>A0A8X6I9W4</accession>
<gene>
    <name evidence="1" type="ORF">NPIL_148171</name>
</gene>
<dbReference type="EMBL" id="BMAW01088925">
    <property type="protein sequence ID" value="GFS37238.1"/>
    <property type="molecule type" value="Genomic_DNA"/>
</dbReference>
<evidence type="ECO:0000313" key="1">
    <source>
        <dbReference type="EMBL" id="GFS37238.1"/>
    </source>
</evidence>
<comment type="caution">
    <text evidence="1">The sequence shown here is derived from an EMBL/GenBank/DDBJ whole genome shotgun (WGS) entry which is preliminary data.</text>
</comment>
<keyword evidence="2" id="KW-1185">Reference proteome</keyword>
<dbReference type="AlphaFoldDB" id="A0A8X6I9W4"/>
<sequence length="174" mass="20392">MFTTGRRKRYIRSILEYKNRIEYKHLIDACQLLYTSHVRTLRNHGSKHVHGTSNRRHNTIKILQKKRRKNARALDRTVHRSVTPTLTGNQVDGIELTLDSLLTIGELFLEQGQLIFLLTSYLTDLEEKVLKRERKPIDAMWRNIADGRIIIIIQKTTCHAWKSDPDLEHLILST</sequence>
<protein>
    <submittedName>
        <fullName evidence="1">Uncharacterized protein</fullName>
    </submittedName>
</protein>
<organism evidence="1 2">
    <name type="scientific">Nephila pilipes</name>
    <name type="common">Giant wood spider</name>
    <name type="synonym">Nephila maculata</name>
    <dbReference type="NCBI Taxonomy" id="299642"/>
    <lineage>
        <taxon>Eukaryota</taxon>
        <taxon>Metazoa</taxon>
        <taxon>Ecdysozoa</taxon>
        <taxon>Arthropoda</taxon>
        <taxon>Chelicerata</taxon>
        <taxon>Arachnida</taxon>
        <taxon>Araneae</taxon>
        <taxon>Araneomorphae</taxon>
        <taxon>Entelegynae</taxon>
        <taxon>Araneoidea</taxon>
        <taxon>Nephilidae</taxon>
        <taxon>Nephila</taxon>
    </lineage>
</organism>
<reference evidence="1" key="1">
    <citation type="submission" date="2020-08" db="EMBL/GenBank/DDBJ databases">
        <title>Multicomponent nature underlies the extraordinary mechanical properties of spider dragline silk.</title>
        <authorList>
            <person name="Kono N."/>
            <person name="Nakamura H."/>
            <person name="Mori M."/>
            <person name="Yoshida Y."/>
            <person name="Ohtoshi R."/>
            <person name="Malay A.D."/>
            <person name="Moran D.A.P."/>
            <person name="Tomita M."/>
            <person name="Numata K."/>
            <person name="Arakawa K."/>
        </authorList>
    </citation>
    <scope>NUCLEOTIDE SEQUENCE</scope>
</reference>